<feature type="domain" description="Protein kinase" evidence="5">
    <location>
        <begin position="360"/>
        <end position="626"/>
    </location>
</feature>
<feature type="region of interest" description="Disordered" evidence="4">
    <location>
        <begin position="642"/>
        <end position="663"/>
    </location>
</feature>
<feature type="compositionally biased region" description="Acidic residues" evidence="4">
    <location>
        <begin position="651"/>
        <end position="660"/>
    </location>
</feature>
<protein>
    <submittedName>
        <fullName evidence="6">Proline-rich receptor-like protein kinase PERK3</fullName>
    </submittedName>
</protein>
<evidence type="ECO:0000256" key="2">
    <source>
        <dbReference type="ARBA" id="ARBA00022741"/>
    </source>
</evidence>
<dbReference type="PROSITE" id="PS00109">
    <property type="entry name" value="PROTEIN_KINASE_TYR"/>
    <property type="match status" value="1"/>
</dbReference>
<dbReference type="InterPro" id="IPR011009">
    <property type="entry name" value="Kinase-like_dom_sf"/>
</dbReference>
<evidence type="ECO:0000313" key="7">
    <source>
        <dbReference type="Proteomes" id="UP000289340"/>
    </source>
</evidence>
<evidence type="ECO:0000259" key="5">
    <source>
        <dbReference type="PROSITE" id="PS50011"/>
    </source>
</evidence>
<evidence type="ECO:0000256" key="4">
    <source>
        <dbReference type="SAM" id="MobiDB-lite"/>
    </source>
</evidence>
<reference evidence="6 7" key="1">
    <citation type="submission" date="2018-09" db="EMBL/GenBank/DDBJ databases">
        <title>A high-quality reference genome of wild soybean provides a powerful tool to mine soybean genomes.</title>
        <authorList>
            <person name="Xie M."/>
            <person name="Chung C.Y.L."/>
            <person name="Li M.-W."/>
            <person name="Wong F.-L."/>
            <person name="Chan T.-F."/>
            <person name="Lam H.-M."/>
        </authorList>
    </citation>
    <scope>NUCLEOTIDE SEQUENCE [LARGE SCALE GENOMIC DNA]</scope>
    <source>
        <strain evidence="7">cv. W05</strain>
        <tissue evidence="6">Hypocotyl of etiolated seedlings</tissue>
    </source>
</reference>
<keyword evidence="6" id="KW-0418">Kinase</keyword>
<feature type="compositionally biased region" description="Basic and acidic residues" evidence="4">
    <location>
        <begin position="711"/>
        <end position="725"/>
    </location>
</feature>
<dbReference type="FunFam" id="1.10.510.10:FF:000849">
    <property type="entry name" value="receptor-like cytosolic serine/threonine-protein kinase RBK1 isoform X1"/>
    <property type="match status" value="1"/>
</dbReference>
<dbReference type="PROSITE" id="PS50011">
    <property type="entry name" value="PROTEIN_KINASE_DOM"/>
    <property type="match status" value="1"/>
</dbReference>
<dbReference type="SUPFAM" id="SSF56112">
    <property type="entry name" value="Protein kinase-like (PK-like)"/>
    <property type="match status" value="1"/>
</dbReference>
<sequence length="739" mass="83498">MMTTEAETERVVVIQDASRDVNSNAILGALEWFSVKAGDQLIIVAILDWMSSPMGYMVRVDSSSMISTNKKIIEKRLTKKKEEYLMNQNIQEISNYCKLNEIGFQLEVLVGSTAEVASNAAKEFQATRLILVRINVYVKEKHCWDLGGVLVLSLTVSLEISLSDSQPFCLGCRQIHKDMKHFVRNLPCGMYRITSDNSIERLKDPKSAVSTKTFALRQENVSYKEMFPGSEEEERSLLMSRSSSSDLLTSTGISSQWSTEVSTSSFGSLRYGCQYQEGKFYSNKEQETTGNQSLFHISENEETSQLQVNKKEQHSRNNETSHMEEEFTNPLCLVCKNRRPNIGLKRDFSYAELHTATQGFSPKNFLSEGGFGSVYKGLLNGMKIAVKQHKYASFQGEKEFKSEVNVLSKARHENVVVLLGSCSEKNNRLLVYEYVCNGSLDQHLSEHSRSPLSWEDRINVAIGAAKGLLYLHKNNMIHRDVRPNNILITHDYHPLLGDFGLARNQNQDSIHSTEVVGTLGYLAPEYAELGKVSTKTDVYSFGVVLLQLITGMRTTDKRLGGRSLVGWARPLLRERNYPDLIDERIINSHDVHQLFWMVRIAEKCLSREPQRRLNMIQVVDALTDIVEGRTCDIILRDYSPARSDSTYSASDSDESEDEMQEPLRFESELLSHSSESIESNNISQMMHMIVRQPPSPPIQSISSSSSSSYKLHYESTSDGEAHNEGEIEISNSNWGLLNS</sequence>
<dbReference type="FunFam" id="3.30.200.20:FF:000604">
    <property type="entry name" value="Proline-rich receptor-like protein kinase PERK8"/>
    <property type="match status" value="1"/>
</dbReference>
<comment type="caution">
    <text evidence="6">The sequence shown here is derived from an EMBL/GenBank/DDBJ whole genome shotgun (WGS) entry which is preliminary data.</text>
</comment>
<feature type="compositionally biased region" description="Polar residues" evidence="4">
    <location>
        <begin position="729"/>
        <end position="739"/>
    </location>
</feature>
<evidence type="ECO:0000313" key="6">
    <source>
        <dbReference type="EMBL" id="RZC16310.1"/>
    </source>
</evidence>
<dbReference type="Proteomes" id="UP000289340">
    <property type="component" value="Chromosome 4"/>
</dbReference>
<dbReference type="GO" id="GO:0004713">
    <property type="term" value="F:protein tyrosine kinase activity"/>
    <property type="evidence" value="ECO:0007669"/>
    <property type="project" value="InterPro"/>
</dbReference>
<keyword evidence="6" id="KW-0808">Transferase</keyword>
<dbReference type="GO" id="GO:0004674">
    <property type="term" value="F:protein serine/threonine kinase activity"/>
    <property type="evidence" value="ECO:0007669"/>
    <property type="project" value="UniProtKB-KW"/>
</dbReference>
<proteinExistence type="predicted"/>
<accession>A0A445KZF0</accession>
<gene>
    <name evidence="6" type="ORF">D0Y65_009528</name>
</gene>
<feature type="compositionally biased region" description="Low complexity" evidence="4">
    <location>
        <begin position="698"/>
        <end position="708"/>
    </location>
</feature>
<keyword evidence="7" id="KW-1185">Reference proteome</keyword>
<keyword evidence="2" id="KW-0547">Nucleotide-binding</keyword>
<dbReference type="SMART" id="SM00219">
    <property type="entry name" value="TyrKc"/>
    <property type="match status" value="1"/>
</dbReference>
<dbReference type="Gene3D" id="3.30.200.20">
    <property type="entry name" value="Phosphorylase Kinase, domain 1"/>
    <property type="match status" value="1"/>
</dbReference>
<dbReference type="InterPro" id="IPR020635">
    <property type="entry name" value="Tyr_kinase_cat_dom"/>
</dbReference>
<dbReference type="Gene3D" id="1.10.510.10">
    <property type="entry name" value="Transferase(Phosphotransferase) domain 1"/>
    <property type="match status" value="1"/>
</dbReference>
<dbReference type="Pfam" id="PF07714">
    <property type="entry name" value="PK_Tyr_Ser-Thr"/>
    <property type="match status" value="1"/>
</dbReference>
<dbReference type="PANTHER" id="PTHR47989:SF8">
    <property type="entry name" value="INACTIVE PROTEIN KINASE SELMODRAFT_444075-LIKE"/>
    <property type="match status" value="1"/>
</dbReference>
<dbReference type="PANTHER" id="PTHR47989">
    <property type="entry name" value="OS01G0750732 PROTEIN"/>
    <property type="match status" value="1"/>
</dbReference>
<keyword evidence="6" id="KW-0675">Receptor</keyword>
<dbReference type="InterPro" id="IPR001245">
    <property type="entry name" value="Ser-Thr/Tyr_kinase_cat_dom"/>
</dbReference>
<dbReference type="GO" id="GO:0005524">
    <property type="term" value="F:ATP binding"/>
    <property type="evidence" value="ECO:0007669"/>
    <property type="project" value="UniProtKB-KW"/>
</dbReference>
<keyword evidence="3" id="KW-0067">ATP-binding</keyword>
<dbReference type="AlphaFoldDB" id="A0A445KZF0"/>
<dbReference type="EMBL" id="QZWG01000004">
    <property type="protein sequence ID" value="RZC16310.1"/>
    <property type="molecule type" value="Genomic_DNA"/>
</dbReference>
<feature type="region of interest" description="Disordered" evidence="4">
    <location>
        <begin position="692"/>
        <end position="739"/>
    </location>
</feature>
<organism evidence="6 7">
    <name type="scientific">Glycine soja</name>
    <name type="common">Wild soybean</name>
    <dbReference type="NCBI Taxonomy" id="3848"/>
    <lineage>
        <taxon>Eukaryota</taxon>
        <taxon>Viridiplantae</taxon>
        <taxon>Streptophyta</taxon>
        <taxon>Embryophyta</taxon>
        <taxon>Tracheophyta</taxon>
        <taxon>Spermatophyta</taxon>
        <taxon>Magnoliopsida</taxon>
        <taxon>eudicotyledons</taxon>
        <taxon>Gunneridae</taxon>
        <taxon>Pentapetalae</taxon>
        <taxon>rosids</taxon>
        <taxon>fabids</taxon>
        <taxon>Fabales</taxon>
        <taxon>Fabaceae</taxon>
        <taxon>Papilionoideae</taxon>
        <taxon>50 kb inversion clade</taxon>
        <taxon>NPAAA clade</taxon>
        <taxon>indigoferoid/millettioid clade</taxon>
        <taxon>Phaseoleae</taxon>
        <taxon>Glycine</taxon>
        <taxon>Glycine subgen. Soja</taxon>
    </lineage>
</organism>
<evidence type="ECO:0000256" key="3">
    <source>
        <dbReference type="ARBA" id="ARBA00022840"/>
    </source>
</evidence>
<dbReference type="InterPro" id="IPR000719">
    <property type="entry name" value="Prot_kinase_dom"/>
</dbReference>
<evidence type="ECO:0000256" key="1">
    <source>
        <dbReference type="ARBA" id="ARBA00022527"/>
    </source>
</evidence>
<name>A0A445KZF0_GLYSO</name>
<keyword evidence="1" id="KW-0723">Serine/threonine-protein kinase</keyword>
<dbReference type="InterPro" id="IPR008266">
    <property type="entry name" value="Tyr_kinase_AS"/>
</dbReference>